<dbReference type="EMBL" id="BMFU01000001">
    <property type="protein sequence ID" value="GGH44307.1"/>
    <property type="molecule type" value="Genomic_DNA"/>
</dbReference>
<protein>
    <submittedName>
        <fullName evidence="1">Uncharacterized protein</fullName>
    </submittedName>
</protein>
<accession>A0ABQ1Z029</accession>
<evidence type="ECO:0000313" key="2">
    <source>
        <dbReference type="Proteomes" id="UP000652153"/>
    </source>
</evidence>
<proteinExistence type="predicted"/>
<dbReference type="RefSeq" id="WP_188591190.1">
    <property type="nucleotide sequence ID" value="NZ_BMFU01000001.1"/>
</dbReference>
<gene>
    <name evidence="1" type="ORF">GCM10008014_05570</name>
</gene>
<sequence length="87" mass="10146">MEITQTTNEIIEIERILTSTKIELSEMEMLKKFIPVWEDVFDEASTEKKKMMLSTLIDVVYVSKEKISVEIKDRFKGFLGHLSSESE</sequence>
<name>A0ABQ1Z029_9BACL</name>
<keyword evidence="2" id="KW-1185">Reference proteome</keyword>
<organism evidence="1 2">
    <name type="scientific">Paenibacillus silvae</name>
    <dbReference type="NCBI Taxonomy" id="1325358"/>
    <lineage>
        <taxon>Bacteria</taxon>
        <taxon>Bacillati</taxon>
        <taxon>Bacillota</taxon>
        <taxon>Bacilli</taxon>
        <taxon>Bacillales</taxon>
        <taxon>Paenibacillaceae</taxon>
        <taxon>Paenibacillus</taxon>
    </lineage>
</organism>
<dbReference type="Proteomes" id="UP000652153">
    <property type="component" value="Unassembled WGS sequence"/>
</dbReference>
<comment type="caution">
    <text evidence="1">The sequence shown here is derived from an EMBL/GenBank/DDBJ whole genome shotgun (WGS) entry which is preliminary data.</text>
</comment>
<evidence type="ECO:0000313" key="1">
    <source>
        <dbReference type="EMBL" id="GGH44307.1"/>
    </source>
</evidence>
<reference evidence="2" key="1">
    <citation type="journal article" date="2019" name="Int. J. Syst. Evol. Microbiol.">
        <title>The Global Catalogue of Microorganisms (GCM) 10K type strain sequencing project: providing services to taxonomists for standard genome sequencing and annotation.</title>
        <authorList>
            <consortium name="The Broad Institute Genomics Platform"/>
            <consortium name="The Broad Institute Genome Sequencing Center for Infectious Disease"/>
            <person name="Wu L."/>
            <person name="Ma J."/>
        </authorList>
    </citation>
    <scope>NUCLEOTIDE SEQUENCE [LARGE SCALE GENOMIC DNA]</scope>
    <source>
        <strain evidence="2">CGMCC 1.12770</strain>
    </source>
</reference>